<name>A0A2J5I262_9EURO</name>
<keyword evidence="1" id="KW-0472">Membrane</keyword>
<dbReference type="EMBL" id="KZ559515">
    <property type="protein sequence ID" value="PLN83917.1"/>
    <property type="molecule type" value="Genomic_DNA"/>
</dbReference>
<protein>
    <submittedName>
        <fullName evidence="2">Uncharacterized protein</fullName>
    </submittedName>
</protein>
<evidence type="ECO:0000313" key="2">
    <source>
        <dbReference type="EMBL" id="PLN83917.1"/>
    </source>
</evidence>
<sequence length="68" mass="7981">MSIRSDQEQSLLLRGILSLLLWWYSDFINYPAFSSLVQPGTMQMERLHRLGFILTLHLAVHREYSFPG</sequence>
<evidence type="ECO:0000256" key="1">
    <source>
        <dbReference type="SAM" id="Phobius"/>
    </source>
</evidence>
<dbReference type="Proteomes" id="UP000235023">
    <property type="component" value="Unassembled WGS sequence"/>
</dbReference>
<reference evidence="3" key="1">
    <citation type="submission" date="2017-12" db="EMBL/GenBank/DDBJ databases">
        <authorList>
            <consortium name="DOE Joint Genome Institute"/>
            <person name="Mondo S.J."/>
            <person name="Kjaerbolling I."/>
            <person name="Vesth T.C."/>
            <person name="Frisvad J.C."/>
            <person name="Nybo J.L."/>
            <person name="Theobald S."/>
            <person name="Kuo A."/>
            <person name="Bowyer P."/>
            <person name="Matsuda Y."/>
            <person name="Lyhne E.K."/>
            <person name="Kogle M.E."/>
            <person name="Clum A."/>
            <person name="Lipzen A."/>
            <person name="Salamov A."/>
            <person name="Ngan C.Y."/>
            <person name="Daum C."/>
            <person name="Chiniquy J."/>
            <person name="Barry K."/>
            <person name="LaButti K."/>
            <person name="Haridas S."/>
            <person name="Simmons B.A."/>
            <person name="Magnuson J.K."/>
            <person name="Mortensen U.H."/>
            <person name="Larsen T.O."/>
            <person name="Grigoriev I.V."/>
            <person name="Baker S.E."/>
            <person name="Andersen M.R."/>
            <person name="Nordberg H.P."/>
            <person name="Cantor M.N."/>
            <person name="Hua S.X."/>
        </authorList>
    </citation>
    <scope>NUCLEOTIDE SEQUENCE [LARGE SCALE GENOMIC DNA]</scope>
    <source>
        <strain evidence="3">IBT 19404</strain>
    </source>
</reference>
<feature type="transmembrane region" description="Helical" evidence="1">
    <location>
        <begin position="12"/>
        <end position="33"/>
    </location>
</feature>
<dbReference type="AlphaFoldDB" id="A0A2J5I262"/>
<keyword evidence="1" id="KW-1133">Transmembrane helix</keyword>
<proteinExistence type="predicted"/>
<keyword evidence="3" id="KW-1185">Reference proteome</keyword>
<organism evidence="2 3">
    <name type="scientific">Aspergillus taichungensis</name>
    <dbReference type="NCBI Taxonomy" id="482145"/>
    <lineage>
        <taxon>Eukaryota</taxon>
        <taxon>Fungi</taxon>
        <taxon>Dikarya</taxon>
        <taxon>Ascomycota</taxon>
        <taxon>Pezizomycotina</taxon>
        <taxon>Eurotiomycetes</taxon>
        <taxon>Eurotiomycetidae</taxon>
        <taxon>Eurotiales</taxon>
        <taxon>Aspergillaceae</taxon>
        <taxon>Aspergillus</taxon>
        <taxon>Aspergillus subgen. Circumdati</taxon>
    </lineage>
</organism>
<accession>A0A2J5I262</accession>
<gene>
    <name evidence="2" type="ORF">BDW42DRAFT_163843</name>
</gene>
<evidence type="ECO:0000313" key="3">
    <source>
        <dbReference type="Proteomes" id="UP000235023"/>
    </source>
</evidence>
<keyword evidence="1" id="KW-0812">Transmembrane</keyword>